<evidence type="ECO:0000259" key="2">
    <source>
        <dbReference type="Pfam" id="PF00496"/>
    </source>
</evidence>
<dbReference type="PANTHER" id="PTHR30290">
    <property type="entry name" value="PERIPLASMIC BINDING COMPONENT OF ABC TRANSPORTER"/>
    <property type="match status" value="1"/>
</dbReference>
<evidence type="ECO:0000313" key="3">
    <source>
        <dbReference type="EMBL" id="NJC23042.1"/>
    </source>
</evidence>
<dbReference type="InterPro" id="IPR000914">
    <property type="entry name" value="SBP_5_dom"/>
</dbReference>
<dbReference type="PANTHER" id="PTHR30290:SF65">
    <property type="entry name" value="MONOACYL PHOSPHATIDYLINOSITOL TETRAMANNOSIDE-BINDING PROTEIN LPQW-RELATED"/>
    <property type="match status" value="1"/>
</dbReference>
<evidence type="ECO:0000256" key="1">
    <source>
        <dbReference type="SAM" id="SignalP"/>
    </source>
</evidence>
<comment type="caution">
    <text evidence="3">The sequence shown here is derived from an EMBL/GenBank/DDBJ whole genome shotgun (WGS) entry which is preliminary data.</text>
</comment>
<dbReference type="Gene3D" id="3.40.190.10">
    <property type="entry name" value="Periplasmic binding protein-like II"/>
    <property type="match status" value="1"/>
</dbReference>
<dbReference type="GO" id="GO:0043190">
    <property type="term" value="C:ATP-binding cassette (ABC) transporter complex"/>
    <property type="evidence" value="ECO:0007669"/>
    <property type="project" value="InterPro"/>
</dbReference>
<dbReference type="Gene3D" id="3.10.105.10">
    <property type="entry name" value="Dipeptide-binding Protein, Domain 3"/>
    <property type="match status" value="1"/>
</dbReference>
<feature type="signal peptide" evidence="1">
    <location>
        <begin position="1"/>
        <end position="24"/>
    </location>
</feature>
<dbReference type="Proteomes" id="UP000547458">
    <property type="component" value="Unassembled WGS sequence"/>
</dbReference>
<dbReference type="GO" id="GO:1904680">
    <property type="term" value="F:peptide transmembrane transporter activity"/>
    <property type="evidence" value="ECO:0007669"/>
    <property type="project" value="TreeGrafter"/>
</dbReference>
<dbReference type="AlphaFoldDB" id="A0A846RR41"/>
<reference evidence="3 4" key="1">
    <citation type="submission" date="2020-03" db="EMBL/GenBank/DDBJ databases">
        <title>Sequencing the genomes of 1000 actinobacteria strains.</title>
        <authorList>
            <person name="Klenk H.-P."/>
        </authorList>
    </citation>
    <scope>NUCLEOTIDE SEQUENCE [LARGE SCALE GENOMIC DNA]</scope>
    <source>
        <strain evidence="3 4">DSM 16403</strain>
    </source>
</reference>
<evidence type="ECO:0000313" key="4">
    <source>
        <dbReference type="Proteomes" id="UP000547458"/>
    </source>
</evidence>
<protein>
    <submittedName>
        <fullName evidence="3">Peptide/nickel transport system substrate-binding protein</fullName>
    </submittedName>
</protein>
<dbReference type="Gene3D" id="3.90.76.10">
    <property type="entry name" value="Dipeptide-binding Protein, Domain 1"/>
    <property type="match status" value="1"/>
</dbReference>
<feature type="chain" id="PRO_5032327658" evidence="1">
    <location>
        <begin position="25"/>
        <end position="598"/>
    </location>
</feature>
<dbReference type="GO" id="GO:0042597">
    <property type="term" value="C:periplasmic space"/>
    <property type="evidence" value="ECO:0007669"/>
    <property type="project" value="UniProtKB-ARBA"/>
</dbReference>
<dbReference type="GO" id="GO:0015833">
    <property type="term" value="P:peptide transport"/>
    <property type="evidence" value="ECO:0007669"/>
    <property type="project" value="TreeGrafter"/>
</dbReference>
<gene>
    <name evidence="3" type="ORF">BJ994_002118</name>
</gene>
<dbReference type="Pfam" id="PF00496">
    <property type="entry name" value="SBP_bac_5"/>
    <property type="match status" value="1"/>
</dbReference>
<dbReference type="PROSITE" id="PS51257">
    <property type="entry name" value="PROKAR_LIPOPROTEIN"/>
    <property type="match status" value="1"/>
</dbReference>
<feature type="domain" description="Solute-binding protein family 5" evidence="2">
    <location>
        <begin position="101"/>
        <end position="498"/>
    </location>
</feature>
<keyword evidence="4" id="KW-1185">Reference proteome</keyword>
<dbReference type="InterPro" id="IPR030678">
    <property type="entry name" value="Peptide/Ni-bd"/>
</dbReference>
<sequence>MRFGRTSKAVGVAAIAALALSACAESGGGDDTGTDGGGNEAAGGAVTVAEVNPFTSFNSDSATGNVDINGKVSYLTHSGFNYISNEYELVPREEFGTYELVSEDPLTITYTVNEGVTWSDGEPVDADDLMLAWAVTSGHYNDLSDPDPEVEGDETGVDYFTYAGSTEGLGLTDVPEIGEDGRSITLVYSEPYADWESAFDILDTPAHVVATGGGLADGDALIELFQSAPAGDPENPEERPELQAVADYWNTAFDTTTLPTDQGLYLSTGPYIVQDMVPDQSMTLVRNEDYNWGPVPAVEEITIRYIPDANAQVLALQNGEVDIIQPQASADTLTALEAIDGIEIQRGPELSFDHIDIFQGGVFEDPEVREAFMLTIPRESIVDATIRPLDPEAAPRNSHIFDFGTDGYNAAIETNGSDAYAEVDIARATELLGGATPEVRIMYNADNPNRVDAYTLIAESAEQAGFRVVDGGLPGAEWGAALANGGSGWDATIFGWISTGVGVTGVPQLYGCGSASNYAQWCDEEAQAAMDELIITTDEAQQQELQIQVDTALFETGFGLPLFQSVGINALSDQIEGTEYMGNQTGIWWNFWEWSIAE</sequence>
<dbReference type="SUPFAM" id="SSF53850">
    <property type="entry name" value="Periplasmic binding protein-like II"/>
    <property type="match status" value="1"/>
</dbReference>
<proteinExistence type="predicted"/>
<accession>A0A846RR41</accession>
<name>A0A846RR41_9MICC</name>
<dbReference type="EMBL" id="JAATJL010000001">
    <property type="protein sequence ID" value="NJC23042.1"/>
    <property type="molecule type" value="Genomic_DNA"/>
</dbReference>
<keyword evidence="1" id="KW-0732">Signal</keyword>
<dbReference type="CDD" id="cd08501">
    <property type="entry name" value="PBP2_Lpqw"/>
    <property type="match status" value="1"/>
</dbReference>
<dbReference type="PIRSF" id="PIRSF002741">
    <property type="entry name" value="MppA"/>
    <property type="match status" value="1"/>
</dbReference>
<organism evidence="3 4">
    <name type="scientific">Arthrobacter pigmenti</name>
    <dbReference type="NCBI Taxonomy" id="271432"/>
    <lineage>
        <taxon>Bacteria</taxon>
        <taxon>Bacillati</taxon>
        <taxon>Actinomycetota</taxon>
        <taxon>Actinomycetes</taxon>
        <taxon>Micrococcales</taxon>
        <taxon>Micrococcaceae</taxon>
        <taxon>Arthrobacter</taxon>
    </lineage>
</organism>
<dbReference type="InterPro" id="IPR039424">
    <property type="entry name" value="SBP_5"/>
</dbReference>